<feature type="region of interest" description="Disordered" evidence="1">
    <location>
        <begin position="1"/>
        <end position="33"/>
    </location>
</feature>
<name>A0A914GSZ1_GLORO</name>
<evidence type="ECO:0000256" key="1">
    <source>
        <dbReference type="SAM" id="MobiDB-lite"/>
    </source>
</evidence>
<dbReference type="WBParaSite" id="Gr19_v10_g1093.t1">
    <property type="protein sequence ID" value="Gr19_v10_g1093.t1"/>
    <property type="gene ID" value="Gr19_v10_g1093"/>
</dbReference>
<reference evidence="3" key="1">
    <citation type="submission" date="2022-11" db="UniProtKB">
        <authorList>
            <consortium name="WormBaseParasite"/>
        </authorList>
    </citation>
    <scope>IDENTIFICATION</scope>
</reference>
<keyword evidence="2" id="KW-1185">Reference proteome</keyword>
<accession>A0A914GSZ1</accession>
<sequence>MADTFGEYKGTEQSLTFRSGHTEQRADATTSGEMLDLRSARTWHWTMPRGDQAIRWTEVKFGTNLMEGRTCEAERS</sequence>
<protein>
    <submittedName>
        <fullName evidence="3">Uncharacterized protein</fullName>
    </submittedName>
</protein>
<proteinExistence type="predicted"/>
<evidence type="ECO:0000313" key="3">
    <source>
        <dbReference type="WBParaSite" id="Gr19_v10_g1093.t1"/>
    </source>
</evidence>
<dbReference type="AlphaFoldDB" id="A0A914GSZ1"/>
<dbReference type="Proteomes" id="UP000887572">
    <property type="component" value="Unplaced"/>
</dbReference>
<evidence type="ECO:0000313" key="2">
    <source>
        <dbReference type="Proteomes" id="UP000887572"/>
    </source>
</evidence>
<organism evidence="2 3">
    <name type="scientific">Globodera rostochiensis</name>
    <name type="common">Golden nematode worm</name>
    <name type="synonym">Heterodera rostochiensis</name>
    <dbReference type="NCBI Taxonomy" id="31243"/>
    <lineage>
        <taxon>Eukaryota</taxon>
        <taxon>Metazoa</taxon>
        <taxon>Ecdysozoa</taxon>
        <taxon>Nematoda</taxon>
        <taxon>Chromadorea</taxon>
        <taxon>Rhabditida</taxon>
        <taxon>Tylenchina</taxon>
        <taxon>Tylenchomorpha</taxon>
        <taxon>Tylenchoidea</taxon>
        <taxon>Heteroderidae</taxon>
        <taxon>Heteroderinae</taxon>
        <taxon>Globodera</taxon>
    </lineage>
</organism>